<sequence>MALVTIQVIQGHEAGIVLRDLETPFTIGREEENEVQLNDERISRFHAKVQGNDDALILTDLDSTNGTRVNGHYTKMRMIQLGDQIAVGRCLLIVGNPSEINIAGAGVPVDADDDSSVFLEDNELVQPAFPGGPPECPADLNALQAAQVASLVEFARTEVLAALNSISSRRKSDAGQNDEQISEDVVLPPDAWHRLQSVPGVLARYLTELANPSDE</sequence>
<feature type="domain" description="FHA" evidence="1">
    <location>
        <begin position="25"/>
        <end position="74"/>
    </location>
</feature>
<keyword evidence="3" id="KW-1185">Reference proteome</keyword>
<protein>
    <submittedName>
        <fullName evidence="2">Oxoglutarate dehydrogenase inhibitor</fullName>
    </submittedName>
</protein>
<dbReference type="InterPro" id="IPR000253">
    <property type="entry name" value="FHA_dom"/>
</dbReference>
<dbReference type="RefSeq" id="WP_146510619.1">
    <property type="nucleotide sequence ID" value="NZ_SIHI01000008.1"/>
</dbReference>
<proteinExistence type="predicted"/>
<organism evidence="2 3">
    <name type="scientific">Thalassoglobus neptunius</name>
    <dbReference type="NCBI Taxonomy" id="1938619"/>
    <lineage>
        <taxon>Bacteria</taxon>
        <taxon>Pseudomonadati</taxon>
        <taxon>Planctomycetota</taxon>
        <taxon>Planctomycetia</taxon>
        <taxon>Planctomycetales</taxon>
        <taxon>Planctomycetaceae</taxon>
        <taxon>Thalassoglobus</taxon>
    </lineage>
</organism>
<dbReference type="CDD" id="cd00060">
    <property type="entry name" value="FHA"/>
    <property type="match status" value="1"/>
</dbReference>
<evidence type="ECO:0000259" key="1">
    <source>
        <dbReference type="PROSITE" id="PS50006"/>
    </source>
</evidence>
<gene>
    <name evidence="2" type="primary">odhI</name>
    <name evidence="2" type="ORF">KOR42_31290</name>
</gene>
<dbReference type="EMBL" id="SIHI01000008">
    <property type="protein sequence ID" value="TWT52032.1"/>
    <property type="molecule type" value="Genomic_DNA"/>
</dbReference>
<comment type="caution">
    <text evidence="2">The sequence shown here is derived from an EMBL/GenBank/DDBJ whole genome shotgun (WGS) entry which is preliminary data.</text>
</comment>
<dbReference type="Gene3D" id="2.60.200.20">
    <property type="match status" value="1"/>
</dbReference>
<name>A0A5C5WQG6_9PLAN</name>
<dbReference type="Proteomes" id="UP000317243">
    <property type="component" value="Unassembled WGS sequence"/>
</dbReference>
<dbReference type="SUPFAM" id="SSF49879">
    <property type="entry name" value="SMAD/FHA domain"/>
    <property type="match status" value="1"/>
</dbReference>
<accession>A0A5C5WQG6</accession>
<dbReference type="PROSITE" id="PS50006">
    <property type="entry name" value="FHA_DOMAIN"/>
    <property type="match status" value="1"/>
</dbReference>
<dbReference type="SMART" id="SM00240">
    <property type="entry name" value="FHA"/>
    <property type="match status" value="1"/>
</dbReference>
<evidence type="ECO:0000313" key="3">
    <source>
        <dbReference type="Proteomes" id="UP000317243"/>
    </source>
</evidence>
<evidence type="ECO:0000313" key="2">
    <source>
        <dbReference type="EMBL" id="TWT52032.1"/>
    </source>
</evidence>
<dbReference type="AlphaFoldDB" id="A0A5C5WQG6"/>
<reference evidence="2 3" key="1">
    <citation type="submission" date="2019-02" db="EMBL/GenBank/DDBJ databases">
        <title>Deep-cultivation of Planctomycetes and their phenomic and genomic characterization uncovers novel biology.</title>
        <authorList>
            <person name="Wiegand S."/>
            <person name="Jogler M."/>
            <person name="Boedeker C."/>
            <person name="Pinto D."/>
            <person name="Vollmers J."/>
            <person name="Rivas-Marin E."/>
            <person name="Kohn T."/>
            <person name="Peeters S.H."/>
            <person name="Heuer A."/>
            <person name="Rast P."/>
            <person name="Oberbeckmann S."/>
            <person name="Bunk B."/>
            <person name="Jeske O."/>
            <person name="Meyerdierks A."/>
            <person name="Storesund J.E."/>
            <person name="Kallscheuer N."/>
            <person name="Luecker S."/>
            <person name="Lage O.M."/>
            <person name="Pohl T."/>
            <person name="Merkel B.J."/>
            <person name="Hornburger P."/>
            <person name="Mueller R.-W."/>
            <person name="Bruemmer F."/>
            <person name="Labrenz M."/>
            <person name="Spormann A.M."/>
            <person name="Op Den Camp H."/>
            <person name="Overmann J."/>
            <person name="Amann R."/>
            <person name="Jetten M.S.M."/>
            <person name="Mascher T."/>
            <person name="Medema M.H."/>
            <person name="Devos D.P."/>
            <person name="Kaster A.-K."/>
            <person name="Ovreas L."/>
            <person name="Rohde M."/>
            <person name="Galperin M.Y."/>
            <person name="Jogler C."/>
        </authorList>
    </citation>
    <scope>NUCLEOTIDE SEQUENCE [LARGE SCALE GENOMIC DNA]</scope>
    <source>
        <strain evidence="2 3">KOR42</strain>
    </source>
</reference>
<dbReference type="Pfam" id="PF00498">
    <property type="entry name" value="FHA"/>
    <property type="match status" value="1"/>
</dbReference>
<dbReference type="InterPro" id="IPR008984">
    <property type="entry name" value="SMAD_FHA_dom_sf"/>
</dbReference>
<dbReference type="OrthoDB" id="9816434at2"/>